<gene>
    <name evidence="7" type="ORF">UU14_C0014G0015</name>
</gene>
<evidence type="ECO:0000313" key="7">
    <source>
        <dbReference type="EMBL" id="KKR71993.1"/>
    </source>
</evidence>
<feature type="transmembrane region" description="Helical" evidence="6">
    <location>
        <begin position="88"/>
        <end position="109"/>
    </location>
</feature>
<name>A0A0G0T4J7_9BACT</name>
<keyword evidence="3 6" id="KW-0812">Transmembrane</keyword>
<dbReference type="PANTHER" id="PTHR21716">
    <property type="entry name" value="TRANSMEMBRANE PROTEIN"/>
    <property type="match status" value="1"/>
</dbReference>
<dbReference type="GO" id="GO:0016020">
    <property type="term" value="C:membrane"/>
    <property type="evidence" value="ECO:0007669"/>
    <property type="project" value="UniProtKB-SubCell"/>
</dbReference>
<dbReference type="EMBL" id="LBZM01000014">
    <property type="protein sequence ID" value="KKR71993.1"/>
    <property type="molecule type" value="Genomic_DNA"/>
</dbReference>
<evidence type="ECO:0000256" key="1">
    <source>
        <dbReference type="ARBA" id="ARBA00004141"/>
    </source>
</evidence>
<organism evidence="7 8">
    <name type="scientific">Candidatus Roizmanbacteria bacterium GW2011_GWB1_40_7</name>
    <dbReference type="NCBI Taxonomy" id="1618482"/>
    <lineage>
        <taxon>Bacteria</taxon>
        <taxon>Candidatus Roizmaniibacteriota</taxon>
    </lineage>
</organism>
<dbReference type="InterPro" id="IPR002549">
    <property type="entry name" value="AI-2E-like"/>
</dbReference>
<evidence type="ECO:0008006" key="9">
    <source>
        <dbReference type="Google" id="ProtNLM"/>
    </source>
</evidence>
<reference evidence="7 8" key="1">
    <citation type="journal article" date="2015" name="Nature">
        <title>rRNA introns, odd ribosomes, and small enigmatic genomes across a large radiation of phyla.</title>
        <authorList>
            <person name="Brown C.T."/>
            <person name="Hug L.A."/>
            <person name="Thomas B.C."/>
            <person name="Sharon I."/>
            <person name="Castelle C.J."/>
            <person name="Singh A."/>
            <person name="Wilkins M.J."/>
            <person name="Williams K.H."/>
            <person name="Banfield J.F."/>
        </authorList>
    </citation>
    <scope>NUCLEOTIDE SEQUENCE [LARGE SCALE GENOMIC DNA]</scope>
</reference>
<comment type="similarity">
    <text evidence="2">Belongs to the autoinducer-2 exporter (AI-2E) (TC 2.A.86) family.</text>
</comment>
<evidence type="ECO:0000256" key="2">
    <source>
        <dbReference type="ARBA" id="ARBA00009773"/>
    </source>
</evidence>
<accession>A0A0G0T4J7</accession>
<proteinExistence type="inferred from homology"/>
<dbReference type="PANTHER" id="PTHR21716:SF4">
    <property type="entry name" value="TRANSMEMBRANE PROTEIN 245"/>
    <property type="match status" value="1"/>
</dbReference>
<feature type="transmembrane region" description="Helical" evidence="6">
    <location>
        <begin position="28"/>
        <end position="52"/>
    </location>
</feature>
<feature type="transmembrane region" description="Helical" evidence="6">
    <location>
        <begin position="58"/>
        <end position="81"/>
    </location>
</feature>
<keyword evidence="5 6" id="KW-0472">Membrane</keyword>
<dbReference type="AlphaFoldDB" id="A0A0G0T4J7"/>
<sequence>MSPMPDKIDQLYVVRIISMTRAMIKGTFLVAVIQGVLGGLLLLIMGVPYILILTLVMILFAIIPMLSTMIVTLPIALYFLFTGEIVKGIIIILVQTLVISSIDNILRPILASGEGHLHPGILLLAILGGLQVFGFLGIIYGPIILIFFTTSLEIYQKYYR</sequence>
<dbReference type="Proteomes" id="UP000034664">
    <property type="component" value="Unassembled WGS sequence"/>
</dbReference>
<evidence type="ECO:0000256" key="6">
    <source>
        <dbReference type="SAM" id="Phobius"/>
    </source>
</evidence>
<dbReference type="Pfam" id="PF01594">
    <property type="entry name" value="AI-2E_transport"/>
    <property type="match status" value="1"/>
</dbReference>
<evidence type="ECO:0000256" key="3">
    <source>
        <dbReference type="ARBA" id="ARBA00022692"/>
    </source>
</evidence>
<evidence type="ECO:0000313" key="8">
    <source>
        <dbReference type="Proteomes" id="UP000034664"/>
    </source>
</evidence>
<evidence type="ECO:0000256" key="4">
    <source>
        <dbReference type="ARBA" id="ARBA00022989"/>
    </source>
</evidence>
<evidence type="ECO:0000256" key="5">
    <source>
        <dbReference type="ARBA" id="ARBA00023136"/>
    </source>
</evidence>
<keyword evidence="4 6" id="KW-1133">Transmembrane helix</keyword>
<feature type="transmembrane region" description="Helical" evidence="6">
    <location>
        <begin position="121"/>
        <end position="148"/>
    </location>
</feature>
<comment type="caution">
    <text evidence="7">The sequence shown here is derived from an EMBL/GenBank/DDBJ whole genome shotgun (WGS) entry which is preliminary data.</text>
</comment>
<protein>
    <recommendedName>
        <fullName evidence="9">Permease</fullName>
    </recommendedName>
</protein>
<comment type="subcellular location">
    <subcellularLocation>
        <location evidence="1">Membrane</location>
        <topology evidence="1">Multi-pass membrane protein</topology>
    </subcellularLocation>
</comment>